<dbReference type="AlphaFoldDB" id="A0A2T3ZAY4"/>
<keyword evidence="1" id="KW-1133">Transmembrane helix</keyword>
<evidence type="ECO:0000313" key="3">
    <source>
        <dbReference type="Proteomes" id="UP000240493"/>
    </source>
</evidence>
<gene>
    <name evidence="2" type="ORF">M441DRAFT_456010</name>
</gene>
<feature type="transmembrane region" description="Helical" evidence="1">
    <location>
        <begin position="116"/>
        <end position="139"/>
    </location>
</feature>
<proteinExistence type="predicted"/>
<protein>
    <submittedName>
        <fullName evidence="2">Uncharacterized protein</fullName>
    </submittedName>
</protein>
<keyword evidence="1" id="KW-0812">Transmembrane</keyword>
<feature type="non-terminal residue" evidence="2">
    <location>
        <position position="178"/>
    </location>
</feature>
<sequence length="178" mass="19611">MVDNLVTLSPLAKTMPSNSKYLVSIETHYPCPAGFGLCILSPIAHARISVSRYSLLSAVFLCSTMLERTSPFSCSSCLPPSLLFLDIFLFTSTRSGSDPWRQSGVDRVSSNSFPSIFHLPFLFFCVEICFLVFIVVWTADTTTVLYLVHLSSYRATCGHAALTLGFVSHSLLLLPQDD</sequence>
<keyword evidence="3" id="KW-1185">Reference proteome</keyword>
<organism evidence="2 3">
    <name type="scientific">Trichoderma asperellum (strain ATCC 204424 / CBS 433.97 / NBRC 101777)</name>
    <dbReference type="NCBI Taxonomy" id="1042311"/>
    <lineage>
        <taxon>Eukaryota</taxon>
        <taxon>Fungi</taxon>
        <taxon>Dikarya</taxon>
        <taxon>Ascomycota</taxon>
        <taxon>Pezizomycotina</taxon>
        <taxon>Sordariomycetes</taxon>
        <taxon>Hypocreomycetidae</taxon>
        <taxon>Hypocreales</taxon>
        <taxon>Hypocreaceae</taxon>
        <taxon>Trichoderma</taxon>
    </lineage>
</organism>
<reference evidence="2 3" key="1">
    <citation type="submission" date="2016-07" db="EMBL/GenBank/DDBJ databases">
        <title>Multiple horizontal gene transfer events from other fungi enriched the ability of initially mycotrophic Trichoderma (Ascomycota) to feed on dead plant biomass.</title>
        <authorList>
            <consortium name="DOE Joint Genome Institute"/>
            <person name="Aerts A."/>
            <person name="Atanasova L."/>
            <person name="Chenthamara K."/>
            <person name="Zhang J."/>
            <person name="Grujic M."/>
            <person name="Henrissat B."/>
            <person name="Kuo A."/>
            <person name="Salamov A."/>
            <person name="Lipzen A."/>
            <person name="Labutti K."/>
            <person name="Barry K."/>
            <person name="Miao Y."/>
            <person name="Rahimi M.J."/>
            <person name="Shen Q."/>
            <person name="Grigoriev I.V."/>
            <person name="Kubicek C.P."/>
            <person name="Druzhinina I.S."/>
        </authorList>
    </citation>
    <scope>NUCLEOTIDE SEQUENCE [LARGE SCALE GENOMIC DNA]</scope>
    <source>
        <strain evidence="2 3">CBS 433.97</strain>
    </source>
</reference>
<dbReference type="Proteomes" id="UP000240493">
    <property type="component" value="Unassembled WGS sequence"/>
</dbReference>
<dbReference type="EMBL" id="KZ679260">
    <property type="protein sequence ID" value="PTB41965.1"/>
    <property type="molecule type" value="Genomic_DNA"/>
</dbReference>
<evidence type="ECO:0000313" key="2">
    <source>
        <dbReference type="EMBL" id="PTB41965.1"/>
    </source>
</evidence>
<feature type="transmembrane region" description="Helical" evidence="1">
    <location>
        <begin position="151"/>
        <end position="174"/>
    </location>
</feature>
<accession>A0A2T3ZAY4</accession>
<evidence type="ECO:0000256" key="1">
    <source>
        <dbReference type="SAM" id="Phobius"/>
    </source>
</evidence>
<keyword evidence="1" id="KW-0472">Membrane</keyword>
<name>A0A2T3ZAY4_TRIA4</name>